<dbReference type="GO" id="GO:0045727">
    <property type="term" value="P:positive regulation of translation"/>
    <property type="evidence" value="ECO:0007669"/>
    <property type="project" value="TreeGrafter"/>
</dbReference>
<evidence type="ECO:0000313" key="4">
    <source>
        <dbReference type="Proteomes" id="UP000178811"/>
    </source>
</evidence>
<dbReference type="Gene3D" id="3.40.50.300">
    <property type="entry name" value="P-loop containing nucleotide triphosphate hydrolases"/>
    <property type="match status" value="1"/>
</dbReference>
<dbReference type="InterPro" id="IPR000795">
    <property type="entry name" value="T_Tr_GTP-bd_dom"/>
</dbReference>
<protein>
    <recommendedName>
        <fullName evidence="2">Tr-type G domain-containing protein</fullName>
    </recommendedName>
</protein>
<proteinExistence type="predicted"/>
<gene>
    <name evidence="3" type="ORF">A3A36_00995</name>
</gene>
<dbReference type="InterPro" id="IPR031157">
    <property type="entry name" value="G_TR_CS"/>
</dbReference>
<name>A0A1F6EYB0_9BACT</name>
<dbReference type="InterPro" id="IPR027417">
    <property type="entry name" value="P-loop_NTPase"/>
</dbReference>
<dbReference type="InterPro" id="IPR026350">
    <property type="entry name" value="GxxExxY"/>
</dbReference>
<dbReference type="SUPFAM" id="SSF52540">
    <property type="entry name" value="P-loop containing nucleoside triphosphate hydrolases"/>
    <property type="match status" value="1"/>
</dbReference>
<feature type="region of interest" description="Disordered" evidence="1">
    <location>
        <begin position="234"/>
        <end position="259"/>
    </location>
</feature>
<dbReference type="NCBIfam" id="TIGR04256">
    <property type="entry name" value="GxxExxY"/>
    <property type="match status" value="1"/>
</dbReference>
<evidence type="ECO:0000259" key="2">
    <source>
        <dbReference type="Pfam" id="PF00009"/>
    </source>
</evidence>
<dbReference type="GO" id="GO:0003924">
    <property type="term" value="F:GTPase activity"/>
    <property type="evidence" value="ECO:0007669"/>
    <property type="project" value="InterPro"/>
</dbReference>
<dbReference type="EMBL" id="MFLW01000003">
    <property type="protein sequence ID" value="OGG78605.1"/>
    <property type="molecule type" value="Genomic_DNA"/>
</dbReference>
<dbReference type="Proteomes" id="UP000178811">
    <property type="component" value="Unassembled WGS sequence"/>
</dbReference>
<sequence>MSADSSSSRVSNGVNPKNIRNFSIIAHVDHGKSTLADRLLERTKTIPARLMRDQVLDRMDLERERGITIKMQPVRMVWKPNHSDRRNDAELTQKNAEGAEFLYSDLTYKIRGILFLVRKNLGLGHKEQIYHNALEIEFRKEGLAFDSKKNISLRYDGKSIGTYQPDFVIENKVLIELKALPEIGRTQTEQIWSYLKGCEYKLALLVNFGSKDLEIKRIVYDTARVSALSAFATPQTPADSTQNSQKSEPHPGIVPRYSASNPRVLRDSEYILNLIDTP</sequence>
<dbReference type="Pfam" id="PF13366">
    <property type="entry name" value="PDDEXK_3"/>
    <property type="match status" value="1"/>
</dbReference>
<evidence type="ECO:0000256" key="1">
    <source>
        <dbReference type="SAM" id="MobiDB-lite"/>
    </source>
</evidence>
<feature type="non-terminal residue" evidence="3">
    <location>
        <position position="278"/>
    </location>
</feature>
<dbReference type="InterPro" id="IPR006297">
    <property type="entry name" value="EF-4"/>
</dbReference>
<evidence type="ECO:0000313" key="3">
    <source>
        <dbReference type="EMBL" id="OGG78605.1"/>
    </source>
</evidence>
<organism evidence="3 4">
    <name type="scientific">Candidatus Kaiserbacteria bacterium RIFCSPLOWO2_01_FULL_52_12b</name>
    <dbReference type="NCBI Taxonomy" id="1798509"/>
    <lineage>
        <taxon>Bacteria</taxon>
        <taxon>Candidatus Kaiseribacteriota</taxon>
    </lineage>
</organism>
<accession>A0A1F6EYB0</accession>
<dbReference type="AlphaFoldDB" id="A0A1F6EYB0"/>
<comment type="caution">
    <text evidence="3">The sequence shown here is derived from an EMBL/GenBank/DDBJ whole genome shotgun (WGS) entry which is preliminary data.</text>
</comment>
<feature type="domain" description="Tr-type G" evidence="2">
    <location>
        <begin position="17"/>
        <end position="81"/>
    </location>
</feature>
<dbReference type="GO" id="GO:0043022">
    <property type="term" value="F:ribosome binding"/>
    <property type="evidence" value="ECO:0007669"/>
    <property type="project" value="TreeGrafter"/>
</dbReference>
<dbReference type="PANTHER" id="PTHR43512:SF4">
    <property type="entry name" value="TRANSLATION FACTOR GUF1 HOMOLOG, CHLOROPLASTIC"/>
    <property type="match status" value="1"/>
</dbReference>
<dbReference type="PANTHER" id="PTHR43512">
    <property type="entry name" value="TRANSLATION FACTOR GUF1-RELATED"/>
    <property type="match status" value="1"/>
</dbReference>
<dbReference type="Pfam" id="PF00009">
    <property type="entry name" value="GTP_EFTU"/>
    <property type="match status" value="1"/>
</dbReference>
<dbReference type="PROSITE" id="PS00301">
    <property type="entry name" value="G_TR_1"/>
    <property type="match status" value="1"/>
</dbReference>
<reference evidence="3 4" key="1">
    <citation type="journal article" date="2016" name="Nat. Commun.">
        <title>Thousands of microbial genomes shed light on interconnected biogeochemical processes in an aquifer system.</title>
        <authorList>
            <person name="Anantharaman K."/>
            <person name="Brown C.T."/>
            <person name="Hug L.A."/>
            <person name="Sharon I."/>
            <person name="Castelle C.J."/>
            <person name="Probst A.J."/>
            <person name="Thomas B.C."/>
            <person name="Singh A."/>
            <person name="Wilkins M.J."/>
            <person name="Karaoz U."/>
            <person name="Brodie E.L."/>
            <person name="Williams K.H."/>
            <person name="Hubbard S.S."/>
            <person name="Banfield J.F."/>
        </authorList>
    </citation>
    <scope>NUCLEOTIDE SEQUENCE [LARGE SCALE GENOMIC DNA]</scope>
</reference>
<dbReference type="GO" id="GO:0005525">
    <property type="term" value="F:GTP binding"/>
    <property type="evidence" value="ECO:0007669"/>
    <property type="project" value="InterPro"/>
</dbReference>
<dbReference type="PRINTS" id="PR00315">
    <property type="entry name" value="ELONGATNFCT"/>
</dbReference>
<feature type="compositionally biased region" description="Polar residues" evidence="1">
    <location>
        <begin position="234"/>
        <end position="246"/>
    </location>
</feature>